<evidence type="ECO:0000256" key="2">
    <source>
        <dbReference type="ARBA" id="ARBA00023015"/>
    </source>
</evidence>
<evidence type="ECO:0000313" key="7">
    <source>
        <dbReference type="Proteomes" id="UP000490800"/>
    </source>
</evidence>
<keyword evidence="4" id="KW-0804">Transcription</keyword>
<dbReference type="Pfam" id="PF13411">
    <property type="entry name" value="MerR_1"/>
    <property type="match status" value="1"/>
</dbReference>
<dbReference type="InterPro" id="IPR047057">
    <property type="entry name" value="MerR_fam"/>
</dbReference>
<dbReference type="Gene3D" id="1.10.1660.10">
    <property type="match status" value="1"/>
</dbReference>
<dbReference type="GO" id="GO:0003700">
    <property type="term" value="F:DNA-binding transcription factor activity"/>
    <property type="evidence" value="ECO:0007669"/>
    <property type="project" value="InterPro"/>
</dbReference>
<evidence type="ECO:0000313" key="6">
    <source>
        <dbReference type="EMBL" id="MVP01669.1"/>
    </source>
</evidence>
<dbReference type="GO" id="GO:0032259">
    <property type="term" value="P:methylation"/>
    <property type="evidence" value="ECO:0007669"/>
    <property type="project" value="UniProtKB-KW"/>
</dbReference>
<evidence type="ECO:0000256" key="4">
    <source>
        <dbReference type="ARBA" id="ARBA00023163"/>
    </source>
</evidence>
<dbReference type="CDD" id="cd00592">
    <property type="entry name" value="HTH_MerR-like"/>
    <property type="match status" value="1"/>
</dbReference>
<evidence type="ECO:0000256" key="1">
    <source>
        <dbReference type="ARBA" id="ARBA00022491"/>
    </source>
</evidence>
<reference evidence="6 7" key="1">
    <citation type="journal article" date="2019" name="Microorganisms">
        <title>Paenibacillus lutrae sp. nov., A Chitinolytic Species Isolated from A River Otter in Castril Natural Park, Granada, Spain.</title>
        <authorList>
            <person name="Rodriguez M."/>
            <person name="Reina J.C."/>
            <person name="Bejar V."/>
            <person name="Llamas I."/>
        </authorList>
    </citation>
    <scope>NUCLEOTIDE SEQUENCE [LARGE SCALE GENOMIC DNA]</scope>
    <source>
        <strain evidence="6 7">N10</strain>
    </source>
</reference>
<organism evidence="6 7">
    <name type="scientific">Paenibacillus lutrae</name>
    <dbReference type="NCBI Taxonomy" id="2078573"/>
    <lineage>
        <taxon>Bacteria</taxon>
        <taxon>Bacillati</taxon>
        <taxon>Bacillota</taxon>
        <taxon>Bacilli</taxon>
        <taxon>Bacillales</taxon>
        <taxon>Paenibacillaceae</taxon>
        <taxon>Paenibacillus</taxon>
    </lineage>
</organism>
<dbReference type="PROSITE" id="PS50937">
    <property type="entry name" value="HTH_MERR_2"/>
    <property type="match status" value="1"/>
</dbReference>
<dbReference type="AlphaFoldDB" id="A0A7X3FLH5"/>
<dbReference type="Pfam" id="PF08241">
    <property type="entry name" value="Methyltransf_11"/>
    <property type="match status" value="1"/>
</dbReference>
<sequence>MQIKDAAQRLGISTRTIRFYEEKGLISPAKCGHNGYRTFTERELWRLQTIVALRESGMTLSDIQGALDKIECGDHDELLHYLELQRAVLFGQWLDTRHTLDTTDHMIHLLQQNRSMPLDDFYRLAANSKSQRELRLNWRDAWNFDQLASTHDERVYGGDTEYPHYSQALQELVKEINPKPGEHGLDLGTGTGNLAGLLQNTGAVVAGVDQSREMLRICRAKYPRMTTKIGNFLAVPYTDGQFDFVASSFSFHHLSDKQQLLALAEMDRVLKPQGRIGLVDRTSVIRGAETALPGYLGWFGPHGFDYRCRELTPGLVLVVSRRL</sequence>
<dbReference type="PANTHER" id="PTHR30204">
    <property type="entry name" value="REDOX-CYCLING DRUG-SENSING TRANSCRIPTIONAL ACTIVATOR SOXR"/>
    <property type="match status" value="1"/>
</dbReference>
<dbReference type="Proteomes" id="UP000490800">
    <property type="component" value="Unassembled WGS sequence"/>
</dbReference>
<evidence type="ECO:0000256" key="3">
    <source>
        <dbReference type="ARBA" id="ARBA00023125"/>
    </source>
</evidence>
<dbReference type="GO" id="GO:0003677">
    <property type="term" value="F:DNA binding"/>
    <property type="evidence" value="ECO:0007669"/>
    <property type="project" value="UniProtKB-KW"/>
</dbReference>
<keyword evidence="3" id="KW-0238">DNA-binding</keyword>
<dbReference type="GO" id="GO:0008757">
    <property type="term" value="F:S-adenosylmethionine-dependent methyltransferase activity"/>
    <property type="evidence" value="ECO:0007669"/>
    <property type="project" value="InterPro"/>
</dbReference>
<proteinExistence type="predicted"/>
<feature type="domain" description="HTH merR-type" evidence="5">
    <location>
        <begin position="1"/>
        <end position="69"/>
    </location>
</feature>
<dbReference type="SMART" id="SM00422">
    <property type="entry name" value="HTH_MERR"/>
    <property type="match status" value="1"/>
</dbReference>
<dbReference type="CDD" id="cd02440">
    <property type="entry name" value="AdoMet_MTases"/>
    <property type="match status" value="1"/>
</dbReference>
<dbReference type="PRINTS" id="PR00040">
    <property type="entry name" value="HTHMERR"/>
</dbReference>
<keyword evidence="7" id="KW-1185">Reference proteome</keyword>
<comment type="caution">
    <text evidence="6">The sequence shown here is derived from an EMBL/GenBank/DDBJ whole genome shotgun (WGS) entry which is preliminary data.</text>
</comment>
<dbReference type="SUPFAM" id="SSF53335">
    <property type="entry name" value="S-adenosyl-L-methionine-dependent methyltransferases"/>
    <property type="match status" value="1"/>
</dbReference>
<protein>
    <submittedName>
        <fullName evidence="6">Methyltransferase domain-containing protein</fullName>
    </submittedName>
</protein>
<name>A0A7X3FLH5_9BACL</name>
<keyword evidence="6" id="KW-0489">Methyltransferase</keyword>
<dbReference type="InterPro" id="IPR009061">
    <property type="entry name" value="DNA-bd_dom_put_sf"/>
</dbReference>
<dbReference type="PANTHER" id="PTHR30204:SF69">
    <property type="entry name" value="MERR-FAMILY TRANSCRIPTIONAL REGULATOR"/>
    <property type="match status" value="1"/>
</dbReference>
<dbReference type="InterPro" id="IPR000551">
    <property type="entry name" value="MerR-type_HTH_dom"/>
</dbReference>
<dbReference type="SUPFAM" id="SSF46955">
    <property type="entry name" value="Putative DNA-binding domain"/>
    <property type="match status" value="1"/>
</dbReference>
<keyword evidence="1" id="KW-0678">Repressor</keyword>
<dbReference type="EMBL" id="RHLK01000014">
    <property type="protein sequence ID" value="MVP01669.1"/>
    <property type="molecule type" value="Genomic_DNA"/>
</dbReference>
<evidence type="ECO:0000259" key="5">
    <source>
        <dbReference type="PROSITE" id="PS50937"/>
    </source>
</evidence>
<dbReference type="OrthoDB" id="465705at2"/>
<dbReference type="Gene3D" id="3.40.50.150">
    <property type="entry name" value="Vaccinia Virus protein VP39"/>
    <property type="match status" value="1"/>
</dbReference>
<gene>
    <name evidence="6" type="ORF">EDM21_19425</name>
</gene>
<dbReference type="InterPro" id="IPR013216">
    <property type="entry name" value="Methyltransf_11"/>
</dbReference>
<accession>A0A7X3FLH5</accession>
<dbReference type="RefSeq" id="WP_157338103.1">
    <property type="nucleotide sequence ID" value="NZ_RHLK01000014.1"/>
</dbReference>
<dbReference type="InterPro" id="IPR029063">
    <property type="entry name" value="SAM-dependent_MTases_sf"/>
</dbReference>
<keyword evidence="2" id="KW-0805">Transcription regulation</keyword>
<keyword evidence="6" id="KW-0808">Transferase</keyword>